<dbReference type="GO" id="GO:0003677">
    <property type="term" value="F:DNA binding"/>
    <property type="evidence" value="ECO:0007669"/>
    <property type="project" value="UniProtKB-KW"/>
</dbReference>
<evidence type="ECO:0000256" key="3">
    <source>
        <dbReference type="ARBA" id="ARBA00023125"/>
    </source>
</evidence>
<dbReference type="Pfam" id="PF14659">
    <property type="entry name" value="Phage_int_SAM_3"/>
    <property type="match status" value="1"/>
</dbReference>
<reference evidence="6 7" key="1">
    <citation type="journal article" date="2020" name="Front. Microbiol.">
        <title>Genomic Analysis and Antimicrobial Resistance of Aliarcobacter cryaerophilus Strains From German Water Poultry.</title>
        <authorList>
            <person name="Muller E."/>
            <person name="Hotzel H."/>
            <person name="Ahlers C."/>
            <person name="Hanel I."/>
            <person name="Tomaso H."/>
            <person name="Abdel-Glil M.Y."/>
        </authorList>
    </citation>
    <scope>NUCLEOTIDE SEQUENCE [LARGE SCALE GENOMIC DNA]</scope>
    <source>
        <strain evidence="6 7">16CS1285-4</strain>
    </source>
</reference>
<dbReference type="GO" id="GO:0015074">
    <property type="term" value="P:DNA integration"/>
    <property type="evidence" value="ECO:0007669"/>
    <property type="project" value="UniProtKB-KW"/>
</dbReference>
<evidence type="ECO:0000256" key="4">
    <source>
        <dbReference type="ARBA" id="ARBA00023172"/>
    </source>
</evidence>
<dbReference type="EMBL" id="CP060693">
    <property type="protein sequence ID" value="QNM90495.1"/>
    <property type="molecule type" value="Genomic_DNA"/>
</dbReference>
<dbReference type="Pfam" id="PF13356">
    <property type="entry name" value="Arm-DNA-bind_3"/>
    <property type="match status" value="1"/>
</dbReference>
<dbReference type="PANTHER" id="PTHR30629">
    <property type="entry name" value="PROPHAGE INTEGRASE"/>
    <property type="match status" value="1"/>
</dbReference>
<gene>
    <name evidence="6" type="ORF">HOO34_01805</name>
</gene>
<dbReference type="InterPro" id="IPR002104">
    <property type="entry name" value="Integrase_catalytic"/>
</dbReference>
<dbReference type="Gene3D" id="1.10.150.130">
    <property type="match status" value="1"/>
</dbReference>
<dbReference type="InterPro" id="IPR013762">
    <property type="entry name" value="Integrase-like_cat_sf"/>
</dbReference>
<keyword evidence="4" id="KW-0233">DNA recombination</keyword>
<dbReference type="InterPro" id="IPR038488">
    <property type="entry name" value="Integrase_DNA-bd_sf"/>
</dbReference>
<protein>
    <submittedName>
        <fullName evidence="6">Tyrosine-type recombinase/integrase</fullName>
    </submittedName>
</protein>
<comment type="similarity">
    <text evidence="1">Belongs to the 'phage' integrase family.</text>
</comment>
<dbReference type="Gene3D" id="1.10.443.10">
    <property type="entry name" value="Intergrase catalytic core"/>
    <property type="match status" value="1"/>
</dbReference>
<keyword evidence="2" id="KW-0229">DNA integration</keyword>
<dbReference type="Proteomes" id="UP000515842">
    <property type="component" value="Chromosome"/>
</dbReference>
<evidence type="ECO:0000313" key="7">
    <source>
        <dbReference type="Proteomes" id="UP000515842"/>
    </source>
</evidence>
<dbReference type="GO" id="GO:0006310">
    <property type="term" value="P:DNA recombination"/>
    <property type="evidence" value="ECO:0007669"/>
    <property type="project" value="UniProtKB-KW"/>
</dbReference>
<proteinExistence type="inferred from homology"/>
<evidence type="ECO:0000313" key="6">
    <source>
        <dbReference type="EMBL" id="QNM90495.1"/>
    </source>
</evidence>
<dbReference type="Pfam" id="PF00589">
    <property type="entry name" value="Phage_integrase"/>
    <property type="match status" value="1"/>
</dbReference>
<dbReference type="PANTHER" id="PTHR30629:SF2">
    <property type="entry name" value="PROPHAGE INTEGRASE INTS-RELATED"/>
    <property type="match status" value="1"/>
</dbReference>
<keyword evidence="3" id="KW-0238">DNA-binding</keyword>
<dbReference type="SUPFAM" id="SSF56349">
    <property type="entry name" value="DNA breaking-rejoining enzymes"/>
    <property type="match status" value="1"/>
</dbReference>
<dbReference type="CDD" id="cd00796">
    <property type="entry name" value="INT_Rci_Hp1_C"/>
    <property type="match status" value="1"/>
</dbReference>
<dbReference type="InterPro" id="IPR025166">
    <property type="entry name" value="Integrase_DNA_bind_dom"/>
</dbReference>
<dbReference type="InterPro" id="IPR010998">
    <property type="entry name" value="Integrase_recombinase_N"/>
</dbReference>
<accession>A0A7G9LPE6</accession>
<feature type="domain" description="Tyr recombinase" evidence="5">
    <location>
        <begin position="209"/>
        <end position="380"/>
    </location>
</feature>
<sequence length="387" mass="44943">MAKVHITNNFVVKTMCKEDKIKEVFYDVDLVGFLLEIRSNQTKTFYFQSTINGKRKMVKLGNYPSINASDAKLKCIELKDNINHVKQNINLIEFEKNLNNNQSNITFQEFYDNHYLPYIKAHIKSYETNISVFKNHILKDLSKTPMLDLKKLDVKRLHNEMITLKNLSRATANKFLIFLSSAYKLANELELFDNYNPCRGIKEFELNNQRQIFLSKTQTKKLLNEVNKSSNIHLKYIVPMLLLSGARKREVLDAKWNDFDMLNKLWTIPITKNGKKRILPITKSLQTILNQIPKDKTPYLFASPLTNKPYISIYQSWNSARVKANLKEVRMHDLRHTYASALVNAKCSLYEVQVLLGHSTAKMTQRYAHLSNESLMKAASNASKLLK</sequence>
<dbReference type="AlphaFoldDB" id="A0A7G9LPE6"/>
<dbReference type="InterPro" id="IPR050808">
    <property type="entry name" value="Phage_Integrase"/>
</dbReference>
<dbReference type="RefSeq" id="WP_187474751.1">
    <property type="nucleotide sequence ID" value="NZ_CP060693.1"/>
</dbReference>
<dbReference type="InterPro" id="IPR011010">
    <property type="entry name" value="DNA_brk_join_enz"/>
</dbReference>
<dbReference type="Gene3D" id="3.30.160.390">
    <property type="entry name" value="Integrase, DNA-binding domain"/>
    <property type="match status" value="1"/>
</dbReference>
<evidence type="ECO:0000259" key="5">
    <source>
        <dbReference type="PROSITE" id="PS51898"/>
    </source>
</evidence>
<dbReference type="InterPro" id="IPR004107">
    <property type="entry name" value="Integrase_SAM-like_N"/>
</dbReference>
<name>A0A7G9LPE6_9BACT</name>
<evidence type="ECO:0000256" key="2">
    <source>
        <dbReference type="ARBA" id="ARBA00022908"/>
    </source>
</evidence>
<evidence type="ECO:0000256" key="1">
    <source>
        <dbReference type="ARBA" id="ARBA00008857"/>
    </source>
</evidence>
<dbReference type="PROSITE" id="PS51898">
    <property type="entry name" value="TYR_RECOMBINASE"/>
    <property type="match status" value="1"/>
</dbReference>
<organism evidence="6 7">
    <name type="scientific">Aliarcobacter cryaerophilus</name>
    <dbReference type="NCBI Taxonomy" id="28198"/>
    <lineage>
        <taxon>Bacteria</taxon>
        <taxon>Pseudomonadati</taxon>
        <taxon>Campylobacterota</taxon>
        <taxon>Epsilonproteobacteria</taxon>
        <taxon>Campylobacterales</taxon>
        <taxon>Arcobacteraceae</taxon>
        <taxon>Aliarcobacter</taxon>
    </lineage>
</organism>